<dbReference type="AlphaFoldDB" id="U4L8S8"/>
<sequence length="165" mass="19070">MIIYWCTRELLVFRKEGYKLREECSVCTKKVDADSSSSIDWEPLDEKRSYTEFIQLIWRQLCFRYFGKHVTAVELIARILGAALVIFNVEYAIHKNKMEFEAELLSAGQLIPLLIGVFSIVGVILSATLHQMNERHRLRQLIDDEHGSGPQSSAPDFIPRRIQTL</sequence>
<dbReference type="Proteomes" id="UP000018144">
    <property type="component" value="Unassembled WGS sequence"/>
</dbReference>
<feature type="transmembrane region" description="Helical" evidence="1">
    <location>
        <begin position="109"/>
        <end position="129"/>
    </location>
</feature>
<organism evidence="2 3">
    <name type="scientific">Pyronema omphalodes (strain CBS 100304)</name>
    <name type="common">Pyronema confluens</name>
    <dbReference type="NCBI Taxonomy" id="1076935"/>
    <lineage>
        <taxon>Eukaryota</taxon>
        <taxon>Fungi</taxon>
        <taxon>Dikarya</taxon>
        <taxon>Ascomycota</taxon>
        <taxon>Pezizomycotina</taxon>
        <taxon>Pezizomycetes</taxon>
        <taxon>Pezizales</taxon>
        <taxon>Pyronemataceae</taxon>
        <taxon>Pyronema</taxon>
    </lineage>
</organism>
<feature type="transmembrane region" description="Helical" evidence="1">
    <location>
        <begin position="69"/>
        <end position="89"/>
    </location>
</feature>
<keyword evidence="3" id="KW-1185">Reference proteome</keyword>
<evidence type="ECO:0000313" key="3">
    <source>
        <dbReference type="Proteomes" id="UP000018144"/>
    </source>
</evidence>
<dbReference type="EMBL" id="HF935496">
    <property type="protein sequence ID" value="CCX09763.1"/>
    <property type="molecule type" value="Genomic_DNA"/>
</dbReference>
<evidence type="ECO:0000313" key="2">
    <source>
        <dbReference type="EMBL" id="CCX09763.1"/>
    </source>
</evidence>
<name>U4L8S8_PYROM</name>
<accession>U4L8S8</accession>
<keyword evidence="1" id="KW-0812">Transmembrane</keyword>
<keyword evidence="1" id="KW-0472">Membrane</keyword>
<keyword evidence="1" id="KW-1133">Transmembrane helix</keyword>
<gene>
    <name evidence="2" type="ORF">PCON_09356</name>
</gene>
<proteinExistence type="predicted"/>
<evidence type="ECO:0000256" key="1">
    <source>
        <dbReference type="SAM" id="Phobius"/>
    </source>
</evidence>
<protein>
    <submittedName>
        <fullName evidence="2">Uncharacterized protein</fullName>
    </submittedName>
</protein>
<reference evidence="2 3" key="1">
    <citation type="journal article" date="2013" name="PLoS Genet.">
        <title>The genome and development-dependent transcriptomes of Pyronema confluens: a window into fungal evolution.</title>
        <authorList>
            <person name="Traeger S."/>
            <person name="Altegoer F."/>
            <person name="Freitag M."/>
            <person name="Gabaldon T."/>
            <person name="Kempken F."/>
            <person name="Kumar A."/>
            <person name="Marcet-Houben M."/>
            <person name="Poggeler S."/>
            <person name="Stajich J.E."/>
            <person name="Nowrousian M."/>
        </authorList>
    </citation>
    <scope>NUCLEOTIDE SEQUENCE [LARGE SCALE GENOMIC DNA]</scope>
    <source>
        <strain evidence="3">CBS 100304</strain>
        <tissue evidence="2">Vegetative mycelium</tissue>
    </source>
</reference>